<accession>B4SA69</accession>
<protein>
    <submittedName>
        <fullName evidence="3">Putative anti-sigma regulatory factor, serine/threonine protein kinase</fullName>
    </submittedName>
</protein>
<evidence type="ECO:0000313" key="3">
    <source>
        <dbReference type="EMBL" id="ACF43765.1"/>
    </source>
</evidence>
<dbReference type="Gene3D" id="3.30.565.10">
    <property type="entry name" value="Histidine kinase-like ATPase, C-terminal domain"/>
    <property type="match status" value="1"/>
</dbReference>
<dbReference type="GO" id="GO:0004674">
    <property type="term" value="F:protein serine/threonine kinase activity"/>
    <property type="evidence" value="ECO:0007669"/>
    <property type="project" value="UniProtKB-KW"/>
</dbReference>
<evidence type="ECO:0000259" key="2">
    <source>
        <dbReference type="Pfam" id="PF13581"/>
    </source>
</evidence>
<name>B4SA69_PELPB</name>
<reference evidence="3 4" key="1">
    <citation type="submission" date="2008-06" db="EMBL/GenBank/DDBJ databases">
        <title>Complete sequence of Pelodictyon phaeoclathratiforme BU-1.</title>
        <authorList>
            <consortium name="US DOE Joint Genome Institute"/>
            <person name="Lucas S."/>
            <person name="Copeland A."/>
            <person name="Lapidus A."/>
            <person name="Glavina del Rio T."/>
            <person name="Dalin E."/>
            <person name="Tice H."/>
            <person name="Bruce D."/>
            <person name="Goodwin L."/>
            <person name="Pitluck S."/>
            <person name="Schmutz J."/>
            <person name="Larimer F."/>
            <person name="Land M."/>
            <person name="Hauser L."/>
            <person name="Kyrpides N."/>
            <person name="Mikhailova N."/>
            <person name="Liu Z."/>
            <person name="Li T."/>
            <person name="Zhao F."/>
            <person name="Overmann J."/>
            <person name="Bryant D.A."/>
            <person name="Richardson P."/>
        </authorList>
    </citation>
    <scope>NUCLEOTIDE SEQUENCE [LARGE SCALE GENOMIC DNA]</scope>
    <source>
        <strain evidence="4">DSM 5477 / BU-1</strain>
    </source>
</reference>
<feature type="domain" description="Histidine kinase/HSP90-like ATPase" evidence="2">
    <location>
        <begin position="14"/>
        <end position="125"/>
    </location>
</feature>
<evidence type="ECO:0000256" key="1">
    <source>
        <dbReference type="ARBA" id="ARBA00022527"/>
    </source>
</evidence>
<dbReference type="InterPro" id="IPR050267">
    <property type="entry name" value="Anti-sigma-factor_SerPK"/>
</dbReference>
<dbReference type="InterPro" id="IPR036890">
    <property type="entry name" value="HATPase_C_sf"/>
</dbReference>
<gene>
    <name evidence="3" type="ordered locus">Ppha_1516</name>
</gene>
<evidence type="ECO:0000313" key="4">
    <source>
        <dbReference type="Proteomes" id="UP000002724"/>
    </source>
</evidence>
<dbReference type="AlphaFoldDB" id="B4SA69"/>
<dbReference type="Proteomes" id="UP000002724">
    <property type="component" value="Chromosome"/>
</dbReference>
<organism evidence="3 4">
    <name type="scientific">Pelodictyon phaeoclathratiforme (strain DSM 5477 / BU-1)</name>
    <dbReference type="NCBI Taxonomy" id="324925"/>
    <lineage>
        <taxon>Bacteria</taxon>
        <taxon>Pseudomonadati</taxon>
        <taxon>Chlorobiota</taxon>
        <taxon>Chlorobiia</taxon>
        <taxon>Chlorobiales</taxon>
        <taxon>Chlorobiaceae</taxon>
        <taxon>Chlorobium/Pelodictyon group</taxon>
        <taxon>Pelodictyon</taxon>
    </lineage>
</organism>
<keyword evidence="1 3" id="KW-0808">Transferase</keyword>
<keyword evidence="4" id="KW-1185">Reference proteome</keyword>
<dbReference type="EMBL" id="CP001110">
    <property type="protein sequence ID" value="ACF43765.1"/>
    <property type="molecule type" value="Genomic_DNA"/>
</dbReference>
<dbReference type="STRING" id="324925.Ppha_1516"/>
<keyword evidence="1 3" id="KW-0418">Kinase</keyword>
<dbReference type="HOGENOM" id="CLU_090336_11_2_10"/>
<proteinExistence type="predicted"/>
<dbReference type="PANTHER" id="PTHR35526:SF3">
    <property type="entry name" value="ANTI-SIGMA-F FACTOR RSBW"/>
    <property type="match status" value="1"/>
</dbReference>
<dbReference type="KEGG" id="pph:Ppha_1516"/>
<dbReference type="CDD" id="cd16936">
    <property type="entry name" value="HATPase_RsbW-like"/>
    <property type="match status" value="1"/>
</dbReference>
<dbReference type="Pfam" id="PF13581">
    <property type="entry name" value="HATPase_c_2"/>
    <property type="match status" value="1"/>
</dbReference>
<dbReference type="PANTHER" id="PTHR35526">
    <property type="entry name" value="ANTI-SIGMA-F FACTOR RSBW-RELATED"/>
    <property type="match status" value="1"/>
</dbReference>
<keyword evidence="1 3" id="KW-0723">Serine/threonine-protein kinase</keyword>
<sequence length="131" mass="14795">MLQGNSSAYEVLYRFVALFSQDEGYSTLFFEELQLTMKEAFVNAVKHGNKEREDLNVSISLTASAEVLLASVRDCGNGFNLDALPNPVDPRNLFRLSGRGLYIIRSIAEIIACERDGDGWLLTLRYRPSWQ</sequence>
<dbReference type="SUPFAM" id="SSF55874">
    <property type="entry name" value="ATPase domain of HSP90 chaperone/DNA topoisomerase II/histidine kinase"/>
    <property type="match status" value="1"/>
</dbReference>
<dbReference type="InterPro" id="IPR003594">
    <property type="entry name" value="HATPase_dom"/>
</dbReference>
<dbReference type="eggNOG" id="COG2172">
    <property type="taxonomic scope" value="Bacteria"/>
</dbReference>